<reference evidence="2" key="2">
    <citation type="journal article" date="2020" name="mSystems">
        <title>Genome- and Community-Level Interaction Insights into Carbon Utilization and Element Cycling Functions of Hydrothermarchaeota in Hydrothermal Sediment.</title>
        <authorList>
            <person name="Zhou Z."/>
            <person name="Liu Y."/>
            <person name="Xu W."/>
            <person name="Pan J."/>
            <person name="Luo Z.H."/>
            <person name="Li M."/>
        </authorList>
    </citation>
    <scope>NUCLEOTIDE SEQUENCE [LARGE SCALE GENOMIC DNA]</scope>
    <source>
        <strain evidence="2">HyVt-386</strain>
    </source>
</reference>
<dbReference type="HAMAP" id="MF_01087">
    <property type="entry name" value="UPF0285"/>
    <property type="match status" value="1"/>
</dbReference>
<dbReference type="NCBIfam" id="TIGR03281">
    <property type="entry name" value="methan_mark_12"/>
    <property type="match status" value="1"/>
</dbReference>
<dbReference type="Proteomes" id="UP000185779">
    <property type="component" value="Unassembled WGS sequence"/>
</dbReference>
<evidence type="ECO:0000313" key="3">
    <source>
        <dbReference type="EMBL" id="OFV65743.1"/>
    </source>
</evidence>
<dbReference type="InterPro" id="IPR043129">
    <property type="entry name" value="ATPase_NBD"/>
</dbReference>
<protein>
    <recommendedName>
        <fullName evidence="1">UPF0285 protein ENI32_03440</fullName>
    </recommendedName>
</protein>
<accession>A0A1F2P3L9</accession>
<proteinExistence type="inferred from homology"/>
<evidence type="ECO:0000256" key="1">
    <source>
        <dbReference type="HAMAP-Rule" id="MF_01087"/>
    </source>
</evidence>
<dbReference type="InterPro" id="IPR016735">
    <property type="entry name" value="Methan_mark_12"/>
</dbReference>
<name>A0A1F2P3L9_9EURY</name>
<comment type="similarity">
    <text evidence="1">Belongs to the UPF0285 family.</text>
</comment>
<evidence type="ECO:0000313" key="4">
    <source>
        <dbReference type="Proteomes" id="UP000185779"/>
    </source>
</evidence>
<dbReference type="Proteomes" id="UP000885936">
    <property type="component" value="Unassembled WGS sequence"/>
</dbReference>
<dbReference type="STRING" id="1839936.SBU_001326"/>
<gene>
    <name evidence="2" type="ORF">ENI32_03440</name>
    <name evidence="3" type="ORF">SBU_001326</name>
</gene>
<organism evidence="3 4">
    <name type="scientific">Candidatus Syntropharchaeum butanivorans</name>
    <dbReference type="NCBI Taxonomy" id="1839936"/>
    <lineage>
        <taxon>Archaea</taxon>
        <taxon>Methanobacteriati</taxon>
        <taxon>Methanobacteriota</taxon>
        <taxon>Stenosarchaea group</taxon>
        <taxon>Methanomicrobia</taxon>
        <taxon>Methanosarcinales</taxon>
        <taxon>ANME-2 cluster</taxon>
        <taxon>Candidatus Syntropharchaeum</taxon>
    </lineage>
</organism>
<dbReference type="EMBL" id="LYOR01000007">
    <property type="protein sequence ID" value="OFV65743.1"/>
    <property type="molecule type" value="Genomic_DNA"/>
</dbReference>
<evidence type="ECO:0000313" key="2">
    <source>
        <dbReference type="EMBL" id="HEC56924.1"/>
    </source>
</evidence>
<dbReference type="SUPFAM" id="SSF53067">
    <property type="entry name" value="Actin-like ATPase domain"/>
    <property type="match status" value="1"/>
</dbReference>
<reference evidence="3 4" key="1">
    <citation type="submission" date="2016-05" db="EMBL/GenBank/DDBJ databases">
        <title>Microbial consortia oxidize butane by reversing methanogenesis.</title>
        <authorList>
            <person name="Laso-Perez R."/>
            <person name="Richter M."/>
            <person name="Wegener G."/>
            <person name="Musat F."/>
        </authorList>
    </citation>
    <scope>NUCLEOTIDE SEQUENCE [LARGE SCALE GENOMIC DNA]</scope>
    <source>
        <strain evidence="3">BOX1</strain>
    </source>
</reference>
<dbReference type="EMBL" id="DRIE01000056">
    <property type="protein sequence ID" value="HEC56924.1"/>
    <property type="molecule type" value="Genomic_DNA"/>
</dbReference>
<keyword evidence="4" id="KW-1185">Reference proteome</keyword>
<comment type="caution">
    <text evidence="3">The sequence shown here is derived from an EMBL/GenBank/DDBJ whole genome shotgun (WGS) entry which is preliminary data.</text>
</comment>
<dbReference type="AlphaFoldDB" id="A0A1F2P3L9"/>
<sequence length="323" mass="34502">MFIGIDHGTSGIRFASPRCLFEIGRKRALELSSNDLLGEIEKNLRITLDEVKLIGMTYSMGDAISRITPIWKVKNRGVKGGGGAGEHVGGGTRVFDVIKAASIPAVLIPGIHRGSIGDPRMHVFSHGASPEKVGVCYYIYRRGHRSFIVSDVSSNTVTVAVADGKIIGALDACIFAPGTLQGPLDLEMIREVDSGLCSANEAFSKGGVLHKLNKIDGTTPGEVIALFASMEISALSVLLKDYGVEFRDADLFLTGAIGSDEAFRVEVGRLLSCEPVVLDRWTAAKGCLEIAEAVFEGESEILGIGIDAPEGLNKEEKKTEKNI</sequence>